<dbReference type="CDD" id="cd01913">
    <property type="entry name" value="protease_HslV"/>
    <property type="match status" value="1"/>
</dbReference>
<dbReference type="PANTHER" id="PTHR32194">
    <property type="entry name" value="METALLOPROTEASE TLDD"/>
    <property type="match status" value="1"/>
</dbReference>
<protein>
    <recommendedName>
        <fullName evidence="10">ATP-dependent protease subunit HslV</fullName>
        <ecNumber evidence="10">3.4.25.2</ecNumber>
    </recommendedName>
</protein>
<comment type="function">
    <text evidence="10">Protease subunit of a proteasome-like degradation complex believed to be a general protein degrading machinery.</text>
</comment>
<comment type="activity regulation">
    <text evidence="10">Allosterically activated by HslU binding.</text>
</comment>
<dbReference type="InterPro" id="IPR022281">
    <property type="entry name" value="ATP-dep_Prtase_HsIV_su"/>
</dbReference>
<keyword evidence="9 10" id="KW-0915">Sodium</keyword>
<evidence type="ECO:0000256" key="2">
    <source>
        <dbReference type="ARBA" id="ARBA00006053"/>
    </source>
</evidence>
<dbReference type="Gene3D" id="3.60.20.10">
    <property type="entry name" value="Glutamine Phosphoribosylpyrophosphate, subunit 1, domain 1"/>
    <property type="match status" value="1"/>
</dbReference>
<dbReference type="PROSITE" id="PS51476">
    <property type="entry name" value="PROTEASOME_BETA_2"/>
    <property type="match status" value="1"/>
</dbReference>
<organism evidence="11">
    <name type="scientific">uncultured Desulfobacterium sp</name>
    <dbReference type="NCBI Taxonomy" id="201089"/>
    <lineage>
        <taxon>Bacteria</taxon>
        <taxon>Pseudomonadati</taxon>
        <taxon>Thermodesulfobacteriota</taxon>
        <taxon>Desulfobacteria</taxon>
        <taxon>Desulfobacterales</taxon>
        <taxon>Desulfobacteriaceae</taxon>
        <taxon>Desulfobacterium</taxon>
        <taxon>environmental samples</taxon>
    </lineage>
</organism>
<dbReference type="SUPFAM" id="SSF56235">
    <property type="entry name" value="N-terminal nucleophile aminohydrolases (Ntn hydrolases)"/>
    <property type="match status" value="1"/>
</dbReference>
<gene>
    <name evidence="10" type="primary">hslV</name>
    <name evidence="11" type="ORF">N47_G32840</name>
</gene>
<dbReference type="EC" id="3.4.25.2" evidence="10"/>
<keyword evidence="7 10" id="KW-0479">Metal-binding</keyword>
<comment type="subcellular location">
    <subcellularLocation>
        <location evidence="1 10">Cytoplasm</location>
    </subcellularLocation>
</comment>
<evidence type="ECO:0000256" key="1">
    <source>
        <dbReference type="ARBA" id="ARBA00004496"/>
    </source>
</evidence>
<keyword evidence="5 10" id="KW-0645">Protease</keyword>
<keyword evidence="8 10" id="KW-0378">Hydrolase</keyword>
<feature type="binding site" evidence="10">
    <location>
        <position position="182"/>
    </location>
    <ligand>
        <name>Na(+)</name>
        <dbReference type="ChEBI" id="CHEBI:29101"/>
    </ligand>
</feature>
<dbReference type="GO" id="GO:0046872">
    <property type="term" value="F:metal ion binding"/>
    <property type="evidence" value="ECO:0007669"/>
    <property type="project" value="UniProtKB-KW"/>
</dbReference>
<feature type="binding site" evidence="10">
    <location>
        <position position="179"/>
    </location>
    <ligand>
        <name>Na(+)</name>
        <dbReference type="ChEBI" id="CHEBI:29101"/>
    </ligand>
</feature>
<dbReference type="Pfam" id="PF00227">
    <property type="entry name" value="Proteasome"/>
    <property type="match status" value="1"/>
</dbReference>
<keyword evidence="4 10" id="KW-0021">Allosteric enzyme</keyword>
<comment type="similarity">
    <text evidence="2 10">Belongs to the peptidase T1B family. HslV subfamily.</text>
</comment>
<dbReference type="InterPro" id="IPR023333">
    <property type="entry name" value="Proteasome_suB-type"/>
</dbReference>
<dbReference type="HAMAP" id="MF_00248">
    <property type="entry name" value="HslV"/>
    <property type="match status" value="1"/>
</dbReference>
<evidence type="ECO:0000256" key="3">
    <source>
        <dbReference type="ARBA" id="ARBA00022490"/>
    </source>
</evidence>
<evidence type="ECO:0000256" key="8">
    <source>
        <dbReference type="ARBA" id="ARBA00022801"/>
    </source>
</evidence>
<dbReference type="EMBL" id="FR695868">
    <property type="protein sequence ID" value="CBX27960.1"/>
    <property type="molecule type" value="Genomic_DNA"/>
</dbReference>
<accession>E1YBL6</accession>
<evidence type="ECO:0000256" key="5">
    <source>
        <dbReference type="ARBA" id="ARBA00022670"/>
    </source>
</evidence>
<dbReference type="InterPro" id="IPR001353">
    <property type="entry name" value="Proteasome_sua/b"/>
</dbReference>
<proteinExistence type="inferred from homology"/>
<evidence type="ECO:0000256" key="10">
    <source>
        <dbReference type="HAMAP-Rule" id="MF_00248"/>
    </source>
</evidence>
<comment type="catalytic activity">
    <reaction evidence="10">
        <text>ATP-dependent cleavage of peptide bonds with broad specificity.</text>
        <dbReference type="EC" id="3.4.25.2"/>
    </reaction>
</comment>
<dbReference type="NCBIfam" id="NF003964">
    <property type="entry name" value="PRK05456.1"/>
    <property type="match status" value="1"/>
</dbReference>
<feature type="binding site" evidence="10">
    <location>
        <position position="185"/>
    </location>
    <ligand>
        <name>Na(+)</name>
        <dbReference type="ChEBI" id="CHEBI:29101"/>
    </ligand>
</feature>
<evidence type="ECO:0000256" key="6">
    <source>
        <dbReference type="ARBA" id="ARBA00022698"/>
    </source>
</evidence>
<dbReference type="InterPro" id="IPR029055">
    <property type="entry name" value="Ntn_hydrolases_N"/>
</dbReference>
<dbReference type="GO" id="GO:0009376">
    <property type="term" value="C:HslUV protease complex"/>
    <property type="evidence" value="ECO:0007669"/>
    <property type="project" value="UniProtKB-UniRule"/>
</dbReference>
<feature type="active site" evidence="10">
    <location>
        <position position="24"/>
    </location>
</feature>
<dbReference type="NCBIfam" id="TIGR03692">
    <property type="entry name" value="ATP_dep_HslV"/>
    <property type="match status" value="1"/>
</dbReference>
<keyword evidence="3 10" id="KW-0963">Cytoplasm</keyword>
<dbReference type="GO" id="GO:0051603">
    <property type="term" value="P:proteolysis involved in protein catabolic process"/>
    <property type="evidence" value="ECO:0007669"/>
    <property type="project" value="InterPro"/>
</dbReference>
<sequence>MTRLIQENNMLKKQENEIMNFHGTTILAVRHKDKIAVAGDGQVTLNNMVVKHTAKKVRRIYNDTIIVGFAGATADALNLSERLEGKLERYNGNLTRSAVELAKDWRTDKYLRRLEALMIAVDNTRIFLISGNGDVIEPDEGFIGIGSGGIGAQAAAAALIKHSNLSAREIVEESMKIASSLCVYTNDKITIEEL</sequence>
<dbReference type="GO" id="GO:0005839">
    <property type="term" value="C:proteasome core complex"/>
    <property type="evidence" value="ECO:0007669"/>
    <property type="project" value="InterPro"/>
</dbReference>
<dbReference type="PANTHER" id="PTHR32194:SF0">
    <property type="entry name" value="ATP-DEPENDENT PROTEASE SUBUNIT HSLV"/>
    <property type="match status" value="1"/>
</dbReference>
<reference evidence="11" key="1">
    <citation type="journal article" date="2011" name="Environ. Microbiol.">
        <title>Genomic insights into the metabolic potential of the polycyclic aromatic hydrocarbon degrading sulfate-reducing Deltaproteobacterium N47.</title>
        <authorList>
            <person name="Bergmann F."/>
            <person name="Selesi D."/>
            <person name="Weinmaier T."/>
            <person name="Tischler P."/>
            <person name="Rattei T."/>
            <person name="Meckenstock R.U."/>
        </authorList>
    </citation>
    <scope>NUCLEOTIDE SEQUENCE</scope>
</reference>
<keyword evidence="6 10" id="KW-0888">Threonine protease</keyword>
<name>E1YBL6_9BACT</name>
<evidence type="ECO:0000313" key="11">
    <source>
        <dbReference type="EMBL" id="CBX27960.1"/>
    </source>
</evidence>
<evidence type="ECO:0000256" key="4">
    <source>
        <dbReference type="ARBA" id="ARBA00022533"/>
    </source>
</evidence>
<dbReference type="AlphaFoldDB" id="E1YBL6"/>
<evidence type="ECO:0000256" key="9">
    <source>
        <dbReference type="ARBA" id="ARBA00023053"/>
    </source>
</evidence>
<dbReference type="PIRSF" id="PIRSF039093">
    <property type="entry name" value="HslV"/>
    <property type="match status" value="1"/>
</dbReference>
<dbReference type="GO" id="GO:0004298">
    <property type="term" value="F:threonine-type endopeptidase activity"/>
    <property type="evidence" value="ECO:0007669"/>
    <property type="project" value="UniProtKB-KW"/>
</dbReference>
<evidence type="ECO:0000256" key="7">
    <source>
        <dbReference type="ARBA" id="ARBA00022723"/>
    </source>
</evidence>
<comment type="subunit">
    <text evidence="10">A double ring-shaped homohexamer of HslV is capped on each side by a ring-shaped HslU homohexamer. The assembly of the HslU/HslV complex is dependent on binding of ATP.</text>
</comment>